<dbReference type="HAMAP" id="MF_00244">
    <property type="entry name" value="NaMN_adenylyltr"/>
    <property type="match status" value="1"/>
</dbReference>
<feature type="domain" description="Cytidyltransferase-like" evidence="12">
    <location>
        <begin position="5"/>
        <end position="175"/>
    </location>
</feature>
<evidence type="ECO:0000256" key="6">
    <source>
        <dbReference type="ARBA" id="ARBA00022695"/>
    </source>
</evidence>
<dbReference type="GO" id="GO:0005524">
    <property type="term" value="F:ATP binding"/>
    <property type="evidence" value="ECO:0007669"/>
    <property type="project" value="UniProtKB-KW"/>
</dbReference>
<name>A0A517MM77_9BACT</name>
<dbReference type="NCBIfam" id="NF000840">
    <property type="entry name" value="PRK00071.1-3"/>
    <property type="match status" value="1"/>
</dbReference>
<dbReference type="KEGG" id="rml:FF011L_47970"/>
<dbReference type="Pfam" id="PF01467">
    <property type="entry name" value="CTP_transf_like"/>
    <property type="match status" value="1"/>
</dbReference>
<proteinExistence type="inferred from homology"/>
<evidence type="ECO:0000313" key="13">
    <source>
        <dbReference type="EMBL" id="QDS95993.1"/>
    </source>
</evidence>
<dbReference type="GO" id="GO:0004515">
    <property type="term" value="F:nicotinate-nucleotide adenylyltransferase activity"/>
    <property type="evidence" value="ECO:0007669"/>
    <property type="project" value="UniProtKB-UniRule"/>
</dbReference>
<dbReference type="InterPro" id="IPR014729">
    <property type="entry name" value="Rossmann-like_a/b/a_fold"/>
</dbReference>
<comment type="catalytic activity">
    <reaction evidence="10 11">
        <text>nicotinate beta-D-ribonucleotide + ATP + H(+) = deamido-NAD(+) + diphosphate</text>
        <dbReference type="Rhea" id="RHEA:22860"/>
        <dbReference type="ChEBI" id="CHEBI:15378"/>
        <dbReference type="ChEBI" id="CHEBI:30616"/>
        <dbReference type="ChEBI" id="CHEBI:33019"/>
        <dbReference type="ChEBI" id="CHEBI:57502"/>
        <dbReference type="ChEBI" id="CHEBI:58437"/>
        <dbReference type="EC" id="2.7.7.18"/>
    </reaction>
</comment>
<keyword evidence="5 11" id="KW-0808">Transferase</keyword>
<comment type="function">
    <text evidence="1 11">Catalyzes the reversible adenylation of nicotinate mononucleotide (NaMN) to nicotinic acid adenine dinucleotide (NaAD).</text>
</comment>
<keyword evidence="4 11" id="KW-0662">Pyridine nucleotide biosynthesis</keyword>
<keyword evidence="6 11" id="KW-0548">Nucleotidyltransferase</keyword>
<dbReference type="InterPro" id="IPR005248">
    <property type="entry name" value="NadD/NMNAT"/>
</dbReference>
<evidence type="ECO:0000256" key="2">
    <source>
        <dbReference type="ARBA" id="ARBA00005019"/>
    </source>
</evidence>
<keyword evidence="8 11" id="KW-0067">ATP-binding</keyword>
<dbReference type="EC" id="2.7.7.18" evidence="11"/>
<evidence type="ECO:0000256" key="8">
    <source>
        <dbReference type="ARBA" id="ARBA00022840"/>
    </source>
</evidence>
<dbReference type="NCBIfam" id="TIGR00482">
    <property type="entry name" value="nicotinate (nicotinamide) nucleotide adenylyltransferase"/>
    <property type="match status" value="1"/>
</dbReference>
<gene>
    <name evidence="11 13" type="primary">nadD</name>
    <name evidence="13" type="ORF">FF011L_47970</name>
</gene>
<comment type="similarity">
    <text evidence="3 11">Belongs to the NadD family.</text>
</comment>
<evidence type="ECO:0000256" key="5">
    <source>
        <dbReference type="ARBA" id="ARBA00022679"/>
    </source>
</evidence>
<dbReference type="AlphaFoldDB" id="A0A517MM77"/>
<evidence type="ECO:0000256" key="11">
    <source>
        <dbReference type="HAMAP-Rule" id="MF_00244"/>
    </source>
</evidence>
<dbReference type="UniPathway" id="UPA00253">
    <property type="reaction ID" value="UER00332"/>
</dbReference>
<dbReference type="PANTHER" id="PTHR39321:SF3">
    <property type="entry name" value="PHOSPHOPANTETHEINE ADENYLYLTRANSFERASE"/>
    <property type="match status" value="1"/>
</dbReference>
<dbReference type="NCBIfam" id="TIGR00125">
    <property type="entry name" value="cyt_tran_rel"/>
    <property type="match status" value="1"/>
</dbReference>
<organism evidence="13 14">
    <name type="scientific">Roseimaritima multifibrata</name>
    <dbReference type="NCBI Taxonomy" id="1930274"/>
    <lineage>
        <taxon>Bacteria</taxon>
        <taxon>Pseudomonadati</taxon>
        <taxon>Planctomycetota</taxon>
        <taxon>Planctomycetia</taxon>
        <taxon>Pirellulales</taxon>
        <taxon>Pirellulaceae</taxon>
        <taxon>Roseimaritima</taxon>
    </lineage>
</organism>
<evidence type="ECO:0000259" key="12">
    <source>
        <dbReference type="Pfam" id="PF01467"/>
    </source>
</evidence>
<evidence type="ECO:0000256" key="4">
    <source>
        <dbReference type="ARBA" id="ARBA00022642"/>
    </source>
</evidence>
<evidence type="ECO:0000256" key="10">
    <source>
        <dbReference type="ARBA" id="ARBA00048721"/>
    </source>
</evidence>
<dbReference type="RefSeq" id="WP_145354202.1">
    <property type="nucleotide sequence ID" value="NZ_CP036262.1"/>
</dbReference>
<keyword evidence="14" id="KW-1185">Reference proteome</keyword>
<sequence>MRIGLFGGSFDPIHLGHLLIAVHAWESLRLDQLRLVPAAHSPLKPTDSHTAAEHRLEMLRLAVGGTPFLEVDDRELKRGGTSYTVDTLQSIHDEQPKADLVLIIGSDSLASFPRWHQPERLLQLATLAVVERGGEAESDFSVLNDFADSATIEKSLQHRVAMPQIEISSSEIRRRVAAKQTIRFQTPRAVEAYIEAHKLYTK</sequence>
<evidence type="ECO:0000313" key="14">
    <source>
        <dbReference type="Proteomes" id="UP000320672"/>
    </source>
</evidence>
<evidence type="ECO:0000256" key="7">
    <source>
        <dbReference type="ARBA" id="ARBA00022741"/>
    </source>
</evidence>
<dbReference type="EMBL" id="CP036262">
    <property type="protein sequence ID" value="QDS95993.1"/>
    <property type="molecule type" value="Genomic_DNA"/>
</dbReference>
<dbReference type="Gene3D" id="3.40.50.620">
    <property type="entry name" value="HUPs"/>
    <property type="match status" value="1"/>
</dbReference>
<evidence type="ECO:0000256" key="9">
    <source>
        <dbReference type="ARBA" id="ARBA00023027"/>
    </source>
</evidence>
<evidence type="ECO:0000256" key="3">
    <source>
        <dbReference type="ARBA" id="ARBA00009014"/>
    </source>
</evidence>
<comment type="pathway">
    <text evidence="2 11">Cofactor biosynthesis; NAD(+) biosynthesis; deamido-NAD(+) from nicotinate D-ribonucleotide: step 1/1.</text>
</comment>
<reference evidence="13 14" key="1">
    <citation type="submission" date="2019-02" db="EMBL/GenBank/DDBJ databases">
        <title>Deep-cultivation of Planctomycetes and their phenomic and genomic characterization uncovers novel biology.</title>
        <authorList>
            <person name="Wiegand S."/>
            <person name="Jogler M."/>
            <person name="Boedeker C."/>
            <person name="Pinto D."/>
            <person name="Vollmers J."/>
            <person name="Rivas-Marin E."/>
            <person name="Kohn T."/>
            <person name="Peeters S.H."/>
            <person name="Heuer A."/>
            <person name="Rast P."/>
            <person name="Oberbeckmann S."/>
            <person name="Bunk B."/>
            <person name="Jeske O."/>
            <person name="Meyerdierks A."/>
            <person name="Storesund J.E."/>
            <person name="Kallscheuer N."/>
            <person name="Luecker S."/>
            <person name="Lage O.M."/>
            <person name="Pohl T."/>
            <person name="Merkel B.J."/>
            <person name="Hornburger P."/>
            <person name="Mueller R.-W."/>
            <person name="Bruemmer F."/>
            <person name="Labrenz M."/>
            <person name="Spormann A.M."/>
            <person name="Op den Camp H."/>
            <person name="Overmann J."/>
            <person name="Amann R."/>
            <person name="Jetten M.S.M."/>
            <person name="Mascher T."/>
            <person name="Medema M.H."/>
            <person name="Devos D.P."/>
            <person name="Kaster A.-K."/>
            <person name="Ovreas L."/>
            <person name="Rohde M."/>
            <person name="Galperin M.Y."/>
            <person name="Jogler C."/>
        </authorList>
    </citation>
    <scope>NUCLEOTIDE SEQUENCE [LARGE SCALE GENOMIC DNA]</scope>
    <source>
        <strain evidence="13 14">FF011L</strain>
    </source>
</reference>
<dbReference type="PANTHER" id="PTHR39321">
    <property type="entry name" value="NICOTINATE-NUCLEOTIDE ADENYLYLTRANSFERASE-RELATED"/>
    <property type="match status" value="1"/>
</dbReference>
<dbReference type="Proteomes" id="UP000320672">
    <property type="component" value="Chromosome"/>
</dbReference>
<dbReference type="InterPro" id="IPR004821">
    <property type="entry name" value="Cyt_trans-like"/>
</dbReference>
<dbReference type="CDD" id="cd02165">
    <property type="entry name" value="NMNAT"/>
    <property type="match status" value="1"/>
</dbReference>
<dbReference type="OrthoDB" id="5295945at2"/>
<dbReference type="SUPFAM" id="SSF52374">
    <property type="entry name" value="Nucleotidylyl transferase"/>
    <property type="match status" value="1"/>
</dbReference>
<keyword evidence="7 11" id="KW-0547">Nucleotide-binding</keyword>
<evidence type="ECO:0000256" key="1">
    <source>
        <dbReference type="ARBA" id="ARBA00002324"/>
    </source>
</evidence>
<keyword evidence="9 11" id="KW-0520">NAD</keyword>
<accession>A0A517MM77</accession>
<protein>
    <recommendedName>
        <fullName evidence="11">Probable nicotinate-nucleotide adenylyltransferase</fullName>
        <ecNumber evidence="11">2.7.7.18</ecNumber>
    </recommendedName>
    <alternativeName>
        <fullName evidence="11">Deamido-NAD(+) diphosphorylase</fullName>
    </alternativeName>
    <alternativeName>
        <fullName evidence="11">Deamido-NAD(+) pyrophosphorylase</fullName>
    </alternativeName>
    <alternativeName>
        <fullName evidence="11">Nicotinate mononucleotide adenylyltransferase</fullName>
        <shortName evidence="11">NaMN adenylyltransferase</shortName>
    </alternativeName>
</protein>
<dbReference type="GO" id="GO:0009435">
    <property type="term" value="P:NAD+ biosynthetic process"/>
    <property type="evidence" value="ECO:0007669"/>
    <property type="project" value="UniProtKB-UniRule"/>
</dbReference>